<dbReference type="EMBL" id="VDDA01000011">
    <property type="protein sequence ID" value="TNC10845.1"/>
    <property type="molecule type" value="Genomic_DNA"/>
</dbReference>
<dbReference type="RefSeq" id="WP_139037913.1">
    <property type="nucleotide sequence ID" value="NZ_VDDA01000011.1"/>
</dbReference>
<dbReference type="Proteomes" id="UP000305267">
    <property type="component" value="Unassembled WGS sequence"/>
</dbReference>
<evidence type="ECO:0000313" key="2">
    <source>
        <dbReference type="Proteomes" id="UP000305267"/>
    </source>
</evidence>
<proteinExistence type="predicted"/>
<sequence length="86" mass="9654">MTYETPHDHAASAKALIEHKAFQKAVLDLSEHYRALWDQTPAADLSALQDIKYRQEALKAFLAQLEAALVTGKIADFNTKTSRKIK</sequence>
<comment type="caution">
    <text evidence="1">The sequence shown here is derived from an EMBL/GenBank/DDBJ whole genome shotgun (WGS) entry which is preliminary data.</text>
</comment>
<keyword evidence="2" id="KW-1185">Reference proteome</keyword>
<gene>
    <name evidence="1" type="ORF">FF100_22095</name>
</gene>
<reference evidence="1 2" key="1">
    <citation type="submission" date="2019-06" db="EMBL/GenBank/DDBJ databases">
        <title>Genome of Methylobacterium sp. 17Sr1-39.</title>
        <authorList>
            <person name="Seo T."/>
        </authorList>
    </citation>
    <scope>NUCLEOTIDE SEQUENCE [LARGE SCALE GENOMIC DNA]</scope>
    <source>
        <strain evidence="1 2">17Sr1-39</strain>
    </source>
</reference>
<protein>
    <submittedName>
        <fullName evidence="1">Uncharacterized protein</fullName>
    </submittedName>
</protein>
<organism evidence="1 2">
    <name type="scientific">Methylobacterium terricola</name>
    <dbReference type="NCBI Taxonomy" id="2583531"/>
    <lineage>
        <taxon>Bacteria</taxon>
        <taxon>Pseudomonadati</taxon>
        <taxon>Pseudomonadota</taxon>
        <taxon>Alphaproteobacteria</taxon>
        <taxon>Hyphomicrobiales</taxon>
        <taxon>Methylobacteriaceae</taxon>
        <taxon>Methylobacterium</taxon>
    </lineage>
</organism>
<accession>A0A5C4LF65</accession>
<name>A0A5C4LF65_9HYPH</name>
<dbReference type="AlphaFoldDB" id="A0A5C4LF65"/>
<evidence type="ECO:0000313" key="1">
    <source>
        <dbReference type="EMBL" id="TNC10845.1"/>
    </source>
</evidence>